<protein>
    <recommendedName>
        <fullName evidence="14">NADH-quinone oxidoreductase</fullName>
        <ecNumber evidence="14">7.1.1.-</ecNumber>
    </recommendedName>
</protein>
<dbReference type="PROSITE" id="PS00641">
    <property type="entry name" value="COMPLEX1_75K_1"/>
    <property type="match status" value="1"/>
</dbReference>
<dbReference type="Pfam" id="PF04879">
    <property type="entry name" value="Molybdop_Fe4S4"/>
    <property type="match status" value="1"/>
</dbReference>
<dbReference type="SMART" id="SM00929">
    <property type="entry name" value="NADH-G_4Fe-4S_3"/>
    <property type="match status" value="1"/>
</dbReference>
<evidence type="ECO:0000259" key="16">
    <source>
        <dbReference type="PROSITE" id="PS51669"/>
    </source>
</evidence>
<comment type="catalytic activity">
    <reaction evidence="13 14">
        <text>a quinone + NADH + 5 H(+)(in) = a quinol + NAD(+) + 4 H(+)(out)</text>
        <dbReference type="Rhea" id="RHEA:57888"/>
        <dbReference type="ChEBI" id="CHEBI:15378"/>
        <dbReference type="ChEBI" id="CHEBI:24646"/>
        <dbReference type="ChEBI" id="CHEBI:57540"/>
        <dbReference type="ChEBI" id="CHEBI:57945"/>
        <dbReference type="ChEBI" id="CHEBI:132124"/>
    </reaction>
</comment>
<dbReference type="InterPro" id="IPR009010">
    <property type="entry name" value="Asp_de-COase-like_dom_sf"/>
</dbReference>
<dbReference type="InterPro" id="IPR050123">
    <property type="entry name" value="Prok_molybdopt-oxidoreductase"/>
</dbReference>
<evidence type="ECO:0000256" key="13">
    <source>
        <dbReference type="ARBA" id="ARBA00047712"/>
    </source>
</evidence>
<dbReference type="NCBIfam" id="TIGR01973">
    <property type="entry name" value="NuoG"/>
    <property type="match status" value="1"/>
</dbReference>
<dbReference type="InterPro" id="IPR036010">
    <property type="entry name" value="2Fe-2S_ferredoxin-like_sf"/>
</dbReference>
<evidence type="ECO:0000256" key="9">
    <source>
        <dbReference type="ARBA" id="ARBA00023004"/>
    </source>
</evidence>
<dbReference type="GO" id="GO:0042773">
    <property type="term" value="P:ATP synthesis coupled electron transport"/>
    <property type="evidence" value="ECO:0007669"/>
    <property type="project" value="InterPro"/>
</dbReference>
<comment type="cofactor">
    <cofactor evidence="14">
        <name>[2Fe-2S] cluster</name>
        <dbReference type="ChEBI" id="CHEBI:190135"/>
    </cofactor>
    <text evidence="14">Binds 1 [2Fe-2S] cluster per subunit.</text>
</comment>
<dbReference type="GO" id="GO:0003954">
    <property type="term" value="F:NADH dehydrogenase activity"/>
    <property type="evidence" value="ECO:0007669"/>
    <property type="project" value="TreeGrafter"/>
</dbReference>
<dbReference type="EMBL" id="LM676397">
    <property type="protein sequence ID" value="CEP26223.1"/>
    <property type="molecule type" value="Genomic_DNA"/>
</dbReference>
<keyword evidence="9 14" id="KW-0408">Iron</keyword>
<keyword evidence="11 14" id="KW-0520">NAD</keyword>
<evidence type="ECO:0000256" key="6">
    <source>
        <dbReference type="ARBA" id="ARBA00022719"/>
    </source>
</evidence>
<dbReference type="AlphaFoldDB" id="A0A0B7NZH7"/>
<evidence type="ECO:0000259" key="17">
    <source>
        <dbReference type="PROSITE" id="PS51839"/>
    </source>
</evidence>
<feature type="domain" description="4Fe-4S His(Cys)3-ligated-type" evidence="17">
    <location>
        <begin position="100"/>
        <end position="139"/>
    </location>
</feature>
<dbReference type="InterPro" id="IPR019574">
    <property type="entry name" value="NADH_UbQ_OxRdtase_Gsu_4Fe4S-bd"/>
</dbReference>
<dbReference type="InterPro" id="IPR001041">
    <property type="entry name" value="2Fe-2S_ferredoxin-type"/>
</dbReference>
<name>A0A0B7NZH7_PROFF</name>
<evidence type="ECO:0000256" key="5">
    <source>
        <dbReference type="ARBA" id="ARBA00022714"/>
    </source>
</evidence>
<dbReference type="Gene3D" id="2.20.25.90">
    <property type="entry name" value="ADC-like domains"/>
    <property type="match status" value="1"/>
</dbReference>
<dbReference type="SUPFAM" id="SSF53706">
    <property type="entry name" value="Formate dehydrogenase/DMSO reductase, domains 1-3"/>
    <property type="match status" value="1"/>
</dbReference>
<dbReference type="PANTHER" id="PTHR43105:SF12">
    <property type="entry name" value="NADH-QUINONE OXIDOREDUCTASE SUBUNIT G"/>
    <property type="match status" value="1"/>
</dbReference>
<keyword evidence="8 14" id="KW-1278">Translocase</keyword>
<keyword evidence="4 14" id="KW-0004">4Fe-4S</keyword>
<reference evidence="18" key="1">
    <citation type="submission" date="2014-08" db="EMBL/GenBank/DDBJ databases">
        <authorList>
            <person name="Falentin Helene"/>
        </authorList>
    </citation>
    <scope>NUCLEOTIDE SEQUENCE</scope>
</reference>
<dbReference type="Gene3D" id="3.30.70.20">
    <property type="match status" value="1"/>
</dbReference>
<evidence type="ECO:0000259" key="15">
    <source>
        <dbReference type="PROSITE" id="PS51085"/>
    </source>
</evidence>
<evidence type="ECO:0000313" key="18">
    <source>
        <dbReference type="EMBL" id="CEP26223.1"/>
    </source>
</evidence>
<dbReference type="Gene3D" id="3.40.50.740">
    <property type="match status" value="2"/>
</dbReference>
<dbReference type="InterPro" id="IPR010228">
    <property type="entry name" value="NADH_UbQ_OxRdtase_Gsu"/>
</dbReference>
<dbReference type="PROSITE" id="PS00643">
    <property type="entry name" value="COMPLEX1_75K_3"/>
    <property type="match status" value="1"/>
</dbReference>
<evidence type="ECO:0000256" key="7">
    <source>
        <dbReference type="ARBA" id="ARBA00022723"/>
    </source>
</evidence>
<proteinExistence type="inferred from homology"/>
<dbReference type="GO" id="GO:0008137">
    <property type="term" value="F:NADH dehydrogenase (ubiquinone) activity"/>
    <property type="evidence" value="ECO:0007669"/>
    <property type="project" value="UniProtKB-UniRule"/>
</dbReference>
<evidence type="ECO:0000256" key="3">
    <source>
        <dbReference type="ARBA" id="ARBA00005404"/>
    </source>
</evidence>
<dbReference type="PROSITE" id="PS51085">
    <property type="entry name" value="2FE2S_FER_2"/>
    <property type="match status" value="1"/>
</dbReference>
<dbReference type="GO" id="GO:0048038">
    <property type="term" value="F:quinone binding"/>
    <property type="evidence" value="ECO:0007669"/>
    <property type="project" value="UniProtKB-UniRule"/>
</dbReference>
<dbReference type="GO" id="GO:0051539">
    <property type="term" value="F:4 iron, 4 sulfur cluster binding"/>
    <property type="evidence" value="ECO:0007669"/>
    <property type="project" value="UniProtKB-KW"/>
</dbReference>
<dbReference type="InterPro" id="IPR000283">
    <property type="entry name" value="NADH_UbQ_OxRdtase_75kDa_su_CS"/>
</dbReference>
<dbReference type="SUPFAM" id="SSF54862">
    <property type="entry name" value="4Fe-4S ferredoxins"/>
    <property type="match status" value="1"/>
</dbReference>
<evidence type="ECO:0000256" key="14">
    <source>
        <dbReference type="RuleBase" id="RU003525"/>
    </source>
</evidence>
<evidence type="ECO:0000256" key="11">
    <source>
        <dbReference type="ARBA" id="ARBA00023027"/>
    </source>
</evidence>
<dbReference type="Pfam" id="PF10588">
    <property type="entry name" value="NADH-G_4Fe-4S_3"/>
    <property type="match status" value="1"/>
</dbReference>
<keyword evidence="5 14" id="KW-0001">2Fe-2S</keyword>
<feature type="domain" description="2Fe-2S ferredoxin-type" evidence="15">
    <location>
        <begin position="15"/>
        <end position="98"/>
    </location>
</feature>
<dbReference type="Gene3D" id="3.10.20.740">
    <property type="match status" value="1"/>
</dbReference>
<evidence type="ECO:0000256" key="10">
    <source>
        <dbReference type="ARBA" id="ARBA00023014"/>
    </source>
</evidence>
<evidence type="ECO:0000256" key="4">
    <source>
        <dbReference type="ARBA" id="ARBA00022485"/>
    </source>
</evidence>
<gene>
    <name evidence="18" type="primary">nuoG</name>
    <name evidence="18" type="ORF">PFCIRM138_05475</name>
</gene>
<evidence type="ECO:0000256" key="1">
    <source>
        <dbReference type="ARBA" id="ARBA00001966"/>
    </source>
</evidence>
<dbReference type="GO" id="GO:0016020">
    <property type="term" value="C:membrane"/>
    <property type="evidence" value="ECO:0007669"/>
    <property type="project" value="UniProtKB-SubCell"/>
</dbReference>
<comment type="similarity">
    <text evidence="3 14">Belongs to the complex I 75 kDa subunit family.</text>
</comment>
<evidence type="ECO:0000256" key="2">
    <source>
        <dbReference type="ARBA" id="ARBA00004370"/>
    </source>
</evidence>
<dbReference type="PROSITE" id="PS00642">
    <property type="entry name" value="COMPLEX1_75K_2"/>
    <property type="match status" value="1"/>
</dbReference>
<dbReference type="Gene3D" id="2.40.40.20">
    <property type="match status" value="1"/>
</dbReference>
<dbReference type="SUPFAM" id="SSF54292">
    <property type="entry name" value="2Fe-2S ferredoxin-like"/>
    <property type="match status" value="1"/>
</dbReference>
<comment type="function">
    <text evidence="14">NDH-1 shuttles electrons from NADH, via FMN and iron-sulfur (Fe-S) centers, to quinones in the respiratory chain. Couples the redox reaction to proton translocation (for every two electrons transferred, four hydrogen ions are translocated across the cytoplasmic membrane), and thus conserves the redox energy in a proton gradient.</text>
</comment>
<dbReference type="GO" id="GO:0046872">
    <property type="term" value="F:metal ion binding"/>
    <property type="evidence" value="ECO:0007669"/>
    <property type="project" value="UniProtKB-UniRule"/>
</dbReference>
<dbReference type="Pfam" id="PF22117">
    <property type="entry name" value="Fer4_Nqo3"/>
    <property type="match status" value="1"/>
</dbReference>
<sequence>MSTDTKSSEVATKPDLVTFTIDGAEVSVPKGTLVIRAAEMIGIDIPRFCDHPLLDPVAACRVCLVEVPDAGNGRAMKPQPACALSAMPGMKVETADSNPTVVKHQSGMIEFLLINHPLDCPICDKGGECPLQNQAMSHGRGETRYEGVKRTYAKPTHINAEIVFDRERCILCQRCTRFSEQISGDDFISLSERGAFSQVGEYADQPYASYFGGNIIQICPVGALTSADYRFQSRPHDLVSTQSSCEHCASGCELRVDHRHFQVKRRLAGNEPAVNEEWNCDKGRFGFRSGHGDDRITTPLVRRNGALEPASWPEAIDAAAEGLSRAGKSVGFLPGGRLTVENAFAYSRFARAVVGSNDIDFRSRAASAEEATFLTNHVVGRKLADSVTFEALEKATKVVLVSFEPEDESPMVFLRLRKAWRKNKLQVVSLAPFATRGSEKMGARLWPTAPGTEAAELDKLAAAGELDDQTIILVGERAALSAGALTKVAELAERTGAGFAWIPRRAGELGALEAGLLPGLLPGGRHVADASARVDVQAAWGADQLPAQSGRDAAAIIRDVASGSVEALVTAGIQAEDFADPDAVLAAVSAAGFVVSLEQRRSEIADRADVVLPVALIEDQVGTFINWEHRERPVALVNEETTSPMTDVRVLAALADALGSDLGMRTPTQARLAFDEISDWSGNADKLPVEAPATTDAGSGNFVLSSWRLLIDDAAGLDGATALLETAPAPSVRLAPADATGLGVADGQAVTVRVGGTTFTAPLTIVPSMVPGVVWVPGNTRNSVNSGLVAAAGTRVEVTGGAA</sequence>
<dbReference type="PROSITE" id="PS51839">
    <property type="entry name" value="4FE4S_HC3"/>
    <property type="match status" value="1"/>
</dbReference>
<dbReference type="EC" id="7.1.1.-" evidence="14"/>
<dbReference type="PROSITE" id="PS51669">
    <property type="entry name" value="4FE4S_MOW_BIS_MGD"/>
    <property type="match status" value="1"/>
</dbReference>
<dbReference type="NCBIfam" id="NF005895">
    <property type="entry name" value="PRK07860.1"/>
    <property type="match status" value="1"/>
</dbReference>
<dbReference type="InterPro" id="IPR054351">
    <property type="entry name" value="NADH_UbQ_OxRdtase_ferredoxin"/>
</dbReference>
<keyword evidence="18" id="KW-0560">Oxidoreductase</keyword>
<dbReference type="InterPro" id="IPR006963">
    <property type="entry name" value="Mopterin_OxRdtase_4Fe-4S_dom"/>
</dbReference>
<comment type="cofactor">
    <cofactor evidence="1 14">
        <name>[4Fe-4S] cluster</name>
        <dbReference type="ChEBI" id="CHEBI:49883"/>
    </cofactor>
</comment>
<dbReference type="FunFam" id="3.10.20.740:FF:000004">
    <property type="entry name" value="NADH-quinone oxidoreductase"/>
    <property type="match status" value="1"/>
</dbReference>
<feature type="domain" description="4Fe-4S Mo/W bis-MGD-type" evidence="16">
    <location>
        <begin position="238"/>
        <end position="294"/>
    </location>
</feature>
<dbReference type="PANTHER" id="PTHR43105">
    <property type="entry name" value="RESPIRATORY NITRATE REDUCTASE"/>
    <property type="match status" value="1"/>
</dbReference>
<evidence type="ECO:0000256" key="12">
    <source>
        <dbReference type="ARBA" id="ARBA00023136"/>
    </source>
</evidence>
<dbReference type="InterPro" id="IPR006656">
    <property type="entry name" value="Mopterin_OxRdtase"/>
</dbReference>
<dbReference type="CDD" id="cd00207">
    <property type="entry name" value="fer2"/>
    <property type="match status" value="1"/>
</dbReference>
<dbReference type="SUPFAM" id="SSF50692">
    <property type="entry name" value="ADC-like"/>
    <property type="match status" value="1"/>
</dbReference>
<organism evidence="18">
    <name type="scientific">Propionibacterium freudenreichii subsp. freudenreichii</name>
    <dbReference type="NCBI Taxonomy" id="66712"/>
    <lineage>
        <taxon>Bacteria</taxon>
        <taxon>Bacillati</taxon>
        <taxon>Actinomycetota</taxon>
        <taxon>Actinomycetes</taxon>
        <taxon>Propionibacteriales</taxon>
        <taxon>Propionibacteriaceae</taxon>
        <taxon>Propionibacterium</taxon>
    </lineage>
</organism>
<keyword evidence="10 14" id="KW-0411">Iron-sulfur</keyword>
<dbReference type="SMART" id="SM00926">
    <property type="entry name" value="Molybdop_Fe4S4"/>
    <property type="match status" value="1"/>
</dbReference>
<comment type="subcellular location">
    <subcellularLocation>
        <location evidence="2">Membrane</location>
    </subcellularLocation>
</comment>
<keyword evidence="6 14" id="KW-0874">Quinone</keyword>
<accession>A0A0B7NZH7</accession>
<evidence type="ECO:0000256" key="8">
    <source>
        <dbReference type="ARBA" id="ARBA00022967"/>
    </source>
</evidence>
<dbReference type="Pfam" id="PF00384">
    <property type="entry name" value="Molybdopterin"/>
    <property type="match status" value="1"/>
</dbReference>
<dbReference type="GO" id="GO:0051537">
    <property type="term" value="F:2 iron, 2 sulfur cluster binding"/>
    <property type="evidence" value="ECO:0007669"/>
    <property type="project" value="UniProtKB-UniRule"/>
</dbReference>
<keyword evidence="7 14" id="KW-0479">Metal-binding</keyword>
<dbReference type="Pfam" id="PF13510">
    <property type="entry name" value="Fer2_4"/>
    <property type="match status" value="1"/>
</dbReference>
<keyword evidence="12" id="KW-0472">Membrane</keyword>
<dbReference type="Gene3D" id="3.40.228.10">
    <property type="entry name" value="Dimethylsulfoxide Reductase, domain 2"/>
    <property type="match status" value="1"/>
</dbReference>